<name>A0A0A7GFM9_GEOAI</name>
<dbReference type="HOGENOM" id="CLU_1529165_0_0_2"/>
<protein>
    <submittedName>
        <fullName evidence="2">Uncharacterized protein</fullName>
    </submittedName>
</protein>
<sequence length="175" mass="19270">MLLVISAVLIAALPSESRLGETYKLVYIHVPISLVTIATTLLLPLVHLRLPGFVKGVSLTTTAYAAVHLILSAVFMYAAWGGIIFSEPKFVFSLVLLFFTATHTALCLVDLRLARYYSLLAIVIVPYFYFQAASAGFQLHPKGVEMPAFLYLPYTLTFPLVALTYITLAGKLQKL</sequence>
<accession>A0A0A7GFM9</accession>
<feature type="transmembrane region" description="Helical" evidence="1">
    <location>
        <begin position="27"/>
        <end position="50"/>
    </location>
</feature>
<keyword evidence="1" id="KW-1133">Transmembrane helix</keyword>
<dbReference type="STRING" id="565033.GACE_1839"/>
<dbReference type="AlphaFoldDB" id="A0A0A7GFM9"/>
<keyword evidence="1" id="KW-0472">Membrane</keyword>
<feature type="transmembrane region" description="Helical" evidence="1">
    <location>
        <begin position="62"/>
        <end position="84"/>
    </location>
</feature>
<evidence type="ECO:0000256" key="1">
    <source>
        <dbReference type="SAM" id="Phobius"/>
    </source>
</evidence>
<keyword evidence="1" id="KW-0812">Transmembrane</keyword>
<feature type="transmembrane region" description="Helical" evidence="1">
    <location>
        <begin position="90"/>
        <end position="109"/>
    </location>
</feature>
<dbReference type="eggNOG" id="ENOG502N5BT">
    <property type="taxonomic scope" value="Archaea"/>
</dbReference>
<dbReference type="Proteomes" id="UP000030624">
    <property type="component" value="Chromosome"/>
</dbReference>
<dbReference type="KEGG" id="gac:GACE_1839"/>
<evidence type="ECO:0000313" key="3">
    <source>
        <dbReference type="Proteomes" id="UP000030624"/>
    </source>
</evidence>
<reference evidence="2 3" key="1">
    <citation type="journal article" date="2015" name="Appl. Environ. Microbiol.">
        <title>The Geoglobus acetivorans genome: Fe(III) reduction, acetate utilization, autotrophic growth, and degradation of aromatic compounds in a hyperthermophilic archaeon.</title>
        <authorList>
            <person name="Mardanov A.V."/>
            <person name="Slododkina G.B."/>
            <person name="Slobodkin A.I."/>
            <person name="Beletsky A.V."/>
            <person name="Gavrilov S.N."/>
            <person name="Kublanov I.V."/>
            <person name="Bonch-Osmolovskaya E.A."/>
            <person name="Skryabin K.G."/>
            <person name="Ravin N.V."/>
        </authorList>
    </citation>
    <scope>NUCLEOTIDE SEQUENCE [LARGE SCALE GENOMIC DNA]</scope>
    <source>
        <strain evidence="2 3">SBH6</strain>
    </source>
</reference>
<feature type="transmembrane region" description="Helical" evidence="1">
    <location>
        <begin position="149"/>
        <end position="168"/>
    </location>
</feature>
<gene>
    <name evidence="2" type="ORF">GACE_1839</name>
</gene>
<feature type="transmembrane region" description="Helical" evidence="1">
    <location>
        <begin position="116"/>
        <end position="137"/>
    </location>
</feature>
<dbReference type="EMBL" id="CP009552">
    <property type="protein sequence ID" value="AIY90865.1"/>
    <property type="molecule type" value="Genomic_DNA"/>
</dbReference>
<organism evidence="2 3">
    <name type="scientific">Geoglobus acetivorans</name>
    <dbReference type="NCBI Taxonomy" id="565033"/>
    <lineage>
        <taxon>Archaea</taxon>
        <taxon>Methanobacteriati</taxon>
        <taxon>Methanobacteriota</taxon>
        <taxon>Archaeoglobi</taxon>
        <taxon>Archaeoglobales</taxon>
        <taxon>Archaeoglobaceae</taxon>
        <taxon>Geoglobus</taxon>
    </lineage>
</organism>
<evidence type="ECO:0000313" key="2">
    <source>
        <dbReference type="EMBL" id="AIY90865.1"/>
    </source>
</evidence>
<proteinExistence type="predicted"/>